<name>A0A0L0NW32_CANAR</name>
<protein>
    <submittedName>
        <fullName evidence="1">Uncharacterized protein</fullName>
    </submittedName>
</protein>
<proteinExistence type="predicted"/>
<sequence length="59" mass="6899">MGFTGVMYEGSFHVERKEAFIFELRRRLSAIFLACVCFSRRMSLTRMKQNRDFAAIASD</sequence>
<organism evidence="1 2">
    <name type="scientific">Candidozyma auris</name>
    <name type="common">Yeast</name>
    <name type="synonym">Candida auris</name>
    <dbReference type="NCBI Taxonomy" id="498019"/>
    <lineage>
        <taxon>Eukaryota</taxon>
        <taxon>Fungi</taxon>
        <taxon>Dikarya</taxon>
        <taxon>Ascomycota</taxon>
        <taxon>Saccharomycotina</taxon>
        <taxon>Pichiomycetes</taxon>
        <taxon>Metschnikowiaceae</taxon>
        <taxon>Candidozyma</taxon>
    </lineage>
</organism>
<comment type="caution">
    <text evidence="1">The sequence shown here is derived from an EMBL/GenBank/DDBJ whole genome shotgun (WGS) entry which is preliminary data.</text>
</comment>
<evidence type="ECO:0000313" key="1">
    <source>
        <dbReference type="EMBL" id="KND98362.1"/>
    </source>
</evidence>
<dbReference type="VEuPathDB" id="FungiDB:QG37_04894"/>
<dbReference type="EMBL" id="LGST01000033">
    <property type="protein sequence ID" value="KND98362.1"/>
    <property type="molecule type" value="Genomic_DNA"/>
</dbReference>
<dbReference type="AlphaFoldDB" id="A0A0L0NW32"/>
<gene>
    <name evidence="1" type="ORF">QG37_04894</name>
</gene>
<reference evidence="2" key="1">
    <citation type="journal article" date="2015" name="BMC Genomics">
        <title>Draft genome of a commonly misdiagnosed multidrug resistant pathogen Candida auris.</title>
        <authorList>
            <person name="Chatterjee S."/>
            <person name="Alampalli S.V."/>
            <person name="Nageshan R.K."/>
            <person name="Chettiar S.T."/>
            <person name="Joshi S."/>
            <person name="Tatu U.S."/>
        </authorList>
    </citation>
    <scope>NUCLEOTIDE SEQUENCE [LARGE SCALE GENOMIC DNA]</scope>
    <source>
        <strain evidence="2">6684</strain>
    </source>
</reference>
<dbReference type="Proteomes" id="UP000037122">
    <property type="component" value="Unassembled WGS sequence"/>
</dbReference>
<accession>A0A0L0NW32</accession>
<evidence type="ECO:0000313" key="2">
    <source>
        <dbReference type="Proteomes" id="UP000037122"/>
    </source>
</evidence>